<sequence>MLGLVMHPFFYSVLLFDVVYREETLLNVIRSVTRNGRSIILTAVLALILVYMFSIIGYMFFKDDFIVTVKKKLLIQAKRRKERACDSLRMCIVTTLNQGLRNGGGIGDILRAPSSEEALFVARVTYDLLFFLRSSNRTAFDNKIVNFEDHIKNEHNMWHYLYFIVLIKVKDPTEFTGPESYVSDMVKVSNLEWFPRLRAISLAAVEKEG</sequence>
<comment type="caution">
    <text evidence="7">The sequence shown here is derived from an EMBL/GenBank/DDBJ whole genome shotgun (WGS) entry which is preliminary data.</text>
</comment>
<feature type="transmembrane region" description="Helical" evidence="5">
    <location>
        <begin position="39"/>
        <end position="61"/>
    </location>
</feature>
<organism evidence="7 8">
    <name type="scientific">Aromia moschata</name>
    <dbReference type="NCBI Taxonomy" id="1265417"/>
    <lineage>
        <taxon>Eukaryota</taxon>
        <taxon>Metazoa</taxon>
        <taxon>Ecdysozoa</taxon>
        <taxon>Arthropoda</taxon>
        <taxon>Hexapoda</taxon>
        <taxon>Insecta</taxon>
        <taxon>Pterygota</taxon>
        <taxon>Neoptera</taxon>
        <taxon>Endopterygota</taxon>
        <taxon>Coleoptera</taxon>
        <taxon>Polyphaga</taxon>
        <taxon>Cucujiformia</taxon>
        <taxon>Chrysomeloidea</taxon>
        <taxon>Cerambycidae</taxon>
        <taxon>Cerambycinae</taxon>
        <taxon>Callichromatini</taxon>
        <taxon>Aromia</taxon>
    </lineage>
</organism>
<evidence type="ECO:0000256" key="2">
    <source>
        <dbReference type="ARBA" id="ARBA00022692"/>
    </source>
</evidence>
<dbReference type="GO" id="GO:0006816">
    <property type="term" value="P:calcium ion transport"/>
    <property type="evidence" value="ECO:0007669"/>
    <property type="project" value="InterPro"/>
</dbReference>
<dbReference type="GO" id="GO:0016020">
    <property type="term" value="C:membrane"/>
    <property type="evidence" value="ECO:0007669"/>
    <property type="project" value="UniProtKB-SubCell"/>
</dbReference>
<dbReference type="InterPro" id="IPR005821">
    <property type="entry name" value="Ion_trans_dom"/>
</dbReference>
<dbReference type="GO" id="GO:0005216">
    <property type="term" value="F:monoatomic ion channel activity"/>
    <property type="evidence" value="ECO:0007669"/>
    <property type="project" value="InterPro"/>
</dbReference>
<keyword evidence="2 5" id="KW-0812">Transmembrane</keyword>
<evidence type="ECO:0000256" key="3">
    <source>
        <dbReference type="ARBA" id="ARBA00022989"/>
    </source>
</evidence>
<gene>
    <name evidence="7" type="ORF">NQ318_003447</name>
</gene>
<dbReference type="Proteomes" id="UP001162162">
    <property type="component" value="Unassembled WGS sequence"/>
</dbReference>
<accession>A0AAV8YWH4</accession>
<keyword evidence="4 5" id="KW-0472">Membrane</keyword>
<feature type="domain" description="Ion transport" evidence="6">
    <location>
        <begin position="4"/>
        <end position="167"/>
    </location>
</feature>
<comment type="subcellular location">
    <subcellularLocation>
        <location evidence="1">Membrane</location>
        <topology evidence="1">Multi-pass membrane protein</topology>
    </subcellularLocation>
</comment>
<reference evidence="7" key="1">
    <citation type="journal article" date="2023" name="Insect Mol. Biol.">
        <title>Genome sequencing provides insights into the evolution of gene families encoding plant cell wall-degrading enzymes in longhorned beetles.</title>
        <authorList>
            <person name="Shin N.R."/>
            <person name="Okamura Y."/>
            <person name="Kirsch R."/>
            <person name="Pauchet Y."/>
        </authorList>
    </citation>
    <scope>NUCLEOTIDE SEQUENCE</scope>
    <source>
        <strain evidence="7">AMC_N1</strain>
    </source>
</reference>
<dbReference type="AlphaFoldDB" id="A0AAV8YWH4"/>
<evidence type="ECO:0000259" key="6">
    <source>
        <dbReference type="Pfam" id="PF00520"/>
    </source>
</evidence>
<name>A0AAV8YWH4_9CUCU</name>
<evidence type="ECO:0000313" key="8">
    <source>
        <dbReference type="Proteomes" id="UP001162162"/>
    </source>
</evidence>
<evidence type="ECO:0000256" key="5">
    <source>
        <dbReference type="SAM" id="Phobius"/>
    </source>
</evidence>
<dbReference type="PANTHER" id="PTHR45816:SF4">
    <property type="entry name" value="RYR_IP3R HOMOLOGY ASSOCIATED DOMAIN-CONTAINING PROTEIN"/>
    <property type="match status" value="1"/>
</dbReference>
<evidence type="ECO:0000256" key="4">
    <source>
        <dbReference type="ARBA" id="ARBA00023136"/>
    </source>
</evidence>
<keyword evidence="8" id="KW-1185">Reference proteome</keyword>
<dbReference type="InterPro" id="IPR015925">
    <property type="entry name" value="Ryanodine_IP3_receptor"/>
</dbReference>
<evidence type="ECO:0000256" key="1">
    <source>
        <dbReference type="ARBA" id="ARBA00004141"/>
    </source>
</evidence>
<dbReference type="PANTHER" id="PTHR45816">
    <property type="entry name" value="MIR DOMAIN-CONTAINING PROTEIN"/>
    <property type="match status" value="1"/>
</dbReference>
<dbReference type="Pfam" id="PF00520">
    <property type="entry name" value="Ion_trans"/>
    <property type="match status" value="1"/>
</dbReference>
<dbReference type="EMBL" id="JAPWTK010000038">
    <property type="protein sequence ID" value="KAJ8955353.1"/>
    <property type="molecule type" value="Genomic_DNA"/>
</dbReference>
<proteinExistence type="predicted"/>
<protein>
    <recommendedName>
        <fullName evidence="6">Ion transport domain-containing protein</fullName>
    </recommendedName>
</protein>
<evidence type="ECO:0000313" key="7">
    <source>
        <dbReference type="EMBL" id="KAJ8955353.1"/>
    </source>
</evidence>
<keyword evidence="3 5" id="KW-1133">Transmembrane helix</keyword>